<dbReference type="InterPro" id="IPR038161">
    <property type="entry name" value="VirB9/CagX/TrbG_C_sf"/>
</dbReference>
<dbReference type="PROSITE" id="PS51257">
    <property type="entry name" value="PROKAR_LIPOPROTEIN"/>
    <property type="match status" value="1"/>
</dbReference>
<dbReference type="EMBL" id="LT546645">
    <property type="protein sequence ID" value="SAI74119.1"/>
    <property type="molecule type" value="Genomic_DNA"/>
</dbReference>
<gene>
    <name evidence="6" type="ORF">SAMEA3906487_04049</name>
</gene>
<dbReference type="Proteomes" id="UP000076825">
    <property type="component" value="Chromosome 1"/>
</dbReference>
<feature type="compositionally biased region" description="Low complexity" evidence="3">
    <location>
        <begin position="163"/>
        <end position="176"/>
    </location>
</feature>
<sequence length="270" mass="28465">MRHVFPFSISLALAGCATAPAAWQAGDGLYHFDWRLSGDAAVAPLQVFDSPEGIWLQFPAGQAIPAIFGLGAQGEQLLAYQRRDPYVLLPPGWSQLVLRGGRRQAYAQRQRGPGDAPARLPAPPADATSSGQAPALAEAPVASSVAADSAQAVPSVSAPPAPVASSPHRPASAASPRFFAGPPDTTLRAVLSRWARQAGWVFGAEHWLPTVDIPLQGQAGFDGDFKVAVRQLLRATELGDRPLQPCFYANRVLRVLPLAQSCDRSVAGPA</sequence>
<dbReference type="OrthoDB" id="8963661at2"/>
<evidence type="ECO:0000313" key="6">
    <source>
        <dbReference type="EMBL" id="SAI74119.1"/>
    </source>
</evidence>
<dbReference type="Gene3D" id="2.60.40.2500">
    <property type="match status" value="1"/>
</dbReference>
<evidence type="ECO:0000256" key="4">
    <source>
        <dbReference type="SAM" id="SignalP"/>
    </source>
</evidence>
<accession>A0A157SUJ8</accession>
<dbReference type="Pfam" id="PF03524">
    <property type="entry name" value="CagX"/>
    <property type="match status" value="1"/>
</dbReference>
<organism evidence="6 7">
    <name type="scientific">Bordetella trematum</name>
    <dbReference type="NCBI Taxonomy" id="123899"/>
    <lineage>
        <taxon>Bacteria</taxon>
        <taxon>Pseudomonadati</taxon>
        <taxon>Pseudomonadota</taxon>
        <taxon>Betaproteobacteria</taxon>
        <taxon>Burkholderiales</taxon>
        <taxon>Alcaligenaceae</taxon>
        <taxon>Bordetella</taxon>
    </lineage>
</organism>
<protein>
    <submittedName>
        <fullName evidence="6">Type IV pilus assembly protein</fullName>
    </submittedName>
</protein>
<dbReference type="GeneID" id="56588736"/>
<evidence type="ECO:0000313" key="7">
    <source>
        <dbReference type="Proteomes" id="UP000076825"/>
    </source>
</evidence>
<feature type="region of interest" description="Disordered" evidence="3">
    <location>
        <begin position="104"/>
        <end position="140"/>
    </location>
</feature>
<evidence type="ECO:0000256" key="1">
    <source>
        <dbReference type="ARBA" id="ARBA00006135"/>
    </source>
</evidence>
<dbReference type="KEGG" id="btrm:SAMEA390648704049"/>
<feature type="chain" id="PRO_5009816878" evidence="4">
    <location>
        <begin position="22"/>
        <end position="270"/>
    </location>
</feature>
<reference evidence="6 7" key="1">
    <citation type="submission" date="2016-04" db="EMBL/GenBank/DDBJ databases">
        <authorList>
            <consortium name="Pathogen Informatics"/>
        </authorList>
    </citation>
    <scope>NUCLEOTIDE SEQUENCE [LARGE SCALE GENOMIC DNA]</scope>
    <source>
        <strain evidence="6 7">H044680328</strain>
    </source>
</reference>
<comment type="similarity">
    <text evidence="1">Belongs to the TrbG/VirB9 family.</text>
</comment>
<feature type="compositionally biased region" description="Low complexity" evidence="3">
    <location>
        <begin position="104"/>
        <end position="119"/>
    </location>
</feature>
<dbReference type="CDD" id="cd06911">
    <property type="entry name" value="VirB9_CagX_TrbG"/>
    <property type="match status" value="1"/>
</dbReference>
<keyword evidence="2 4" id="KW-0732">Signal</keyword>
<dbReference type="InterPro" id="IPR010258">
    <property type="entry name" value="Conjugal_tfr_TrbG/VirB9/CagX"/>
</dbReference>
<feature type="region of interest" description="Disordered" evidence="3">
    <location>
        <begin position="153"/>
        <end position="179"/>
    </location>
</feature>
<dbReference type="RefSeq" id="WP_082833050.1">
    <property type="nucleotide sequence ID" value="NZ_CP016340.1"/>
</dbReference>
<dbReference type="AlphaFoldDB" id="A0A157SUJ8"/>
<keyword evidence="7" id="KW-1185">Reference proteome</keyword>
<evidence type="ECO:0000256" key="3">
    <source>
        <dbReference type="SAM" id="MobiDB-lite"/>
    </source>
</evidence>
<proteinExistence type="inferred from homology"/>
<evidence type="ECO:0000259" key="5">
    <source>
        <dbReference type="Pfam" id="PF10671"/>
    </source>
</evidence>
<dbReference type="eggNOG" id="COG3504">
    <property type="taxonomic scope" value="Bacteria"/>
</dbReference>
<dbReference type="Pfam" id="PF10671">
    <property type="entry name" value="TcpQ"/>
    <property type="match status" value="1"/>
</dbReference>
<dbReference type="InterPro" id="IPR033645">
    <property type="entry name" value="VirB9/CagX/TrbG_C"/>
</dbReference>
<dbReference type="PATRIC" id="fig|123899.6.peg.4046"/>
<evidence type="ECO:0000256" key="2">
    <source>
        <dbReference type="ARBA" id="ARBA00022729"/>
    </source>
</evidence>
<dbReference type="Gene3D" id="3.55.50.70">
    <property type="match status" value="1"/>
</dbReference>
<dbReference type="STRING" id="123899.SAMEA3906487_04049"/>
<dbReference type="InterPro" id="IPR018927">
    <property type="entry name" value="Pilus_synth_Q_C"/>
</dbReference>
<feature type="signal peptide" evidence="4">
    <location>
        <begin position="1"/>
        <end position="21"/>
    </location>
</feature>
<feature type="domain" description="Toxin co-regulated pilus biosynthesis protein Q C-terminal" evidence="5">
    <location>
        <begin position="181"/>
        <end position="256"/>
    </location>
</feature>
<name>A0A157SUJ8_9BORD</name>